<evidence type="ECO:0000256" key="1">
    <source>
        <dbReference type="SAM" id="SignalP"/>
    </source>
</evidence>
<organism evidence="2 3">
    <name type="scientific">Manduca sexta</name>
    <name type="common">Tobacco hawkmoth</name>
    <name type="synonym">Tobacco hornworm</name>
    <dbReference type="NCBI Taxonomy" id="7130"/>
    <lineage>
        <taxon>Eukaryota</taxon>
        <taxon>Metazoa</taxon>
        <taxon>Ecdysozoa</taxon>
        <taxon>Arthropoda</taxon>
        <taxon>Hexapoda</taxon>
        <taxon>Insecta</taxon>
        <taxon>Pterygota</taxon>
        <taxon>Neoptera</taxon>
        <taxon>Endopterygota</taxon>
        <taxon>Lepidoptera</taxon>
        <taxon>Glossata</taxon>
        <taxon>Ditrysia</taxon>
        <taxon>Bombycoidea</taxon>
        <taxon>Sphingidae</taxon>
        <taxon>Sphinginae</taxon>
        <taxon>Sphingini</taxon>
        <taxon>Manduca</taxon>
    </lineage>
</organism>
<keyword evidence="3" id="KW-1185">Reference proteome</keyword>
<dbReference type="EMBL" id="JH668994">
    <property type="protein sequence ID" value="KAG6463532.1"/>
    <property type="molecule type" value="Genomic_DNA"/>
</dbReference>
<reference evidence="2" key="2">
    <citation type="submission" date="2020-12" db="EMBL/GenBank/DDBJ databases">
        <authorList>
            <person name="Kanost M."/>
        </authorList>
    </citation>
    <scope>NUCLEOTIDE SEQUENCE</scope>
</reference>
<keyword evidence="1" id="KW-0732">Signal</keyword>
<sequence>MKWFSLFVLWLCLISALAMPHGYNDTVTVSTETILSIKKRHVLLGFKCPKGYVKLLKVCIKIHDEDYDYYE</sequence>
<accession>A0A921ZV47</accession>
<reference evidence="2" key="1">
    <citation type="journal article" date="2016" name="Insect Biochem. Mol. Biol.">
        <title>Multifaceted biological insights from a draft genome sequence of the tobacco hornworm moth, Manduca sexta.</title>
        <authorList>
            <person name="Kanost M.R."/>
            <person name="Arrese E.L."/>
            <person name="Cao X."/>
            <person name="Chen Y.R."/>
            <person name="Chellapilla S."/>
            <person name="Goldsmith M.R."/>
            <person name="Grosse-Wilde E."/>
            <person name="Heckel D.G."/>
            <person name="Herndon N."/>
            <person name="Jiang H."/>
            <person name="Papanicolaou A."/>
            <person name="Qu J."/>
            <person name="Soulages J.L."/>
            <person name="Vogel H."/>
            <person name="Walters J."/>
            <person name="Waterhouse R.M."/>
            <person name="Ahn S.J."/>
            <person name="Almeida F.C."/>
            <person name="An C."/>
            <person name="Aqrawi P."/>
            <person name="Bretschneider A."/>
            <person name="Bryant W.B."/>
            <person name="Bucks S."/>
            <person name="Chao H."/>
            <person name="Chevignon G."/>
            <person name="Christen J.M."/>
            <person name="Clarke D.F."/>
            <person name="Dittmer N.T."/>
            <person name="Ferguson L.C.F."/>
            <person name="Garavelou S."/>
            <person name="Gordon K.H.J."/>
            <person name="Gunaratna R.T."/>
            <person name="Han Y."/>
            <person name="Hauser F."/>
            <person name="He Y."/>
            <person name="Heidel-Fischer H."/>
            <person name="Hirsh A."/>
            <person name="Hu Y."/>
            <person name="Jiang H."/>
            <person name="Kalra D."/>
            <person name="Klinner C."/>
            <person name="Konig C."/>
            <person name="Kovar C."/>
            <person name="Kroll A.R."/>
            <person name="Kuwar S.S."/>
            <person name="Lee S.L."/>
            <person name="Lehman R."/>
            <person name="Li K."/>
            <person name="Li Z."/>
            <person name="Liang H."/>
            <person name="Lovelace S."/>
            <person name="Lu Z."/>
            <person name="Mansfield J.H."/>
            <person name="McCulloch K.J."/>
            <person name="Mathew T."/>
            <person name="Morton B."/>
            <person name="Muzny D.M."/>
            <person name="Neunemann D."/>
            <person name="Ongeri F."/>
            <person name="Pauchet Y."/>
            <person name="Pu L.L."/>
            <person name="Pyrousis I."/>
            <person name="Rao X.J."/>
            <person name="Redding A."/>
            <person name="Roesel C."/>
            <person name="Sanchez-Gracia A."/>
            <person name="Schaack S."/>
            <person name="Shukla A."/>
            <person name="Tetreau G."/>
            <person name="Wang Y."/>
            <person name="Xiong G.H."/>
            <person name="Traut W."/>
            <person name="Walsh T.K."/>
            <person name="Worley K.C."/>
            <person name="Wu D."/>
            <person name="Wu W."/>
            <person name="Wu Y.Q."/>
            <person name="Zhang X."/>
            <person name="Zou Z."/>
            <person name="Zucker H."/>
            <person name="Briscoe A.D."/>
            <person name="Burmester T."/>
            <person name="Clem R.J."/>
            <person name="Feyereisen R."/>
            <person name="Grimmelikhuijzen C.J.P."/>
            <person name="Hamodrakas S.J."/>
            <person name="Hansson B.S."/>
            <person name="Huguet E."/>
            <person name="Jermiin L.S."/>
            <person name="Lan Q."/>
            <person name="Lehman H.K."/>
            <person name="Lorenzen M."/>
            <person name="Merzendorfer H."/>
            <person name="Michalopoulos I."/>
            <person name="Morton D.B."/>
            <person name="Muthukrishnan S."/>
            <person name="Oakeshott J.G."/>
            <person name="Palmer W."/>
            <person name="Park Y."/>
            <person name="Passarelli A.L."/>
            <person name="Rozas J."/>
            <person name="Schwartz L.M."/>
            <person name="Smith W."/>
            <person name="Southgate A."/>
            <person name="Vilcinskas A."/>
            <person name="Vogt R."/>
            <person name="Wang P."/>
            <person name="Werren J."/>
            <person name="Yu X.Q."/>
            <person name="Zhou J.J."/>
            <person name="Brown S.J."/>
            <person name="Scherer S.E."/>
            <person name="Richards S."/>
            <person name="Blissard G.W."/>
        </authorList>
    </citation>
    <scope>NUCLEOTIDE SEQUENCE</scope>
</reference>
<evidence type="ECO:0000313" key="3">
    <source>
        <dbReference type="Proteomes" id="UP000791440"/>
    </source>
</evidence>
<dbReference type="AlphaFoldDB" id="A0A921ZV47"/>
<feature type="chain" id="PRO_5037609470" evidence="1">
    <location>
        <begin position="19"/>
        <end position="71"/>
    </location>
</feature>
<evidence type="ECO:0000313" key="2">
    <source>
        <dbReference type="EMBL" id="KAG6463532.1"/>
    </source>
</evidence>
<feature type="signal peptide" evidence="1">
    <location>
        <begin position="1"/>
        <end position="18"/>
    </location>
</feature>
<name>A0A921ZV47_MANSE</name>
<gene>
    <name evidence="2" type="ORF">O3G_MSEX013922</name>
</gene>
<proteinExistence type="predicted"/>
<comment type="caution">
    <text evidence="2">The sequence shown here is derived from an EMBL/GenBank/DDBJ whole genome shotgun (WGS) entry which is preliminary data.</text>
</comment>
<protein>
    <submittedName>
        <fullName evidence="2">Uncharacterized protein</fullName>
    </submittedName>
</protein>
<dbReference type="Proteomes" id="UP000791440">
    <property type="component" value="Unassembled WGS sequence"/>
</dbReference>